<evidence type="ECO:0000313" key="2">
    <source>
        <dbReference type="Proteomes" id="UP001480955"/>
    </source>
</evidence>
<dbReference type="InterPro" id="IPR038296">
    <property type="entry name" value="ParD_sf"/>
</dbReference>
<dbReference type="Proteomes" id="UP001480955">
    <property type="component" value="Unassembled WGS sequence"/>
</dbReference>
<dbReference type="Pfam" id="PF03693">
    <property type="entry name" value="ParD_antitoxin"/>
    <property type="match status" value="1"/>
</dbReference>
<keyword evidence="2" id="KW-1185">Reference proteome</keyword>
<gene>
    <name evidence="1" type="ORF">ABS772_18300</name>
</gene>
<proteinExistence type="predicted"/>
<dbReference type="RefSeq" id="WP_238258258.1">
    <property type="nucleotide sequence ID" value="NZ_BPRD01000572.1"/>
</dbReference>
<reference evidence="1 2" key="1">
    <citation type="submission" date="2024-06" db="EMBL/GenBank/DDBJ databases">
        <authorList>
            <person name="Campbell A.G."/>
        </authorList>
    </citation>
    <scope>NUCLEOTIDE SEQUENCE [LARGE SCALE GENOMIC DNA]</scope>
    <source>
        <strain evidence="1 2">EM12</strain>
    </source>
</reference>
<organism evidence="1 2">
    <name type="scientific">Methylorubrum podarium</name>
    <dbReference type="NCBI Taxonomy" id="200476"/>
    <lineage>
        <taxon>Bacteria</taxon>
        <taxon>Pseudomonadati</taxon>
        <taxon>Pseudomonadota</taxon>
        <taxon>Alphaproteobacteria</taxon>
        <taxon>Hyphomicrobiales</taxon>
        <taxon>Methylobacteriaceae</taxon>
        <taxon>Methylorubrum</taxon>
    </lineage>
</organism>
<comment type="caution">
    <text evidence="1">The sequence shown here is derived from an EMBL/GenBank/DDBJ whole genome shotgun (WGS) entry which is preliminary data.</text>
</comment>
<dbReference type="EMBL" id="JBELQE010000091">
    <property type="protein sequence ID" value="MER2251873.1"/>
    <property type="molecule type" value="Genomic_DNA"/>
</dbReference>
<dbReference type="NCBIfam" id="TIGR02606">
    <property type="entry name" value="antidote_CC2985"/>
    <property type="match status" value="1"/>
</dbReference>
<dbReference type="InterPro" id="IPR022789">
    <property type="entry name" value="ParD"/>
</dbReference>
<dbReference type="Gene3D" id="6.10.10.120">
    <property type="entry name" value="Antitoxin ParD1-like"/>
    <property type="match status" value="1"/>
</dbReference>
<evidence type="ECO:0000313" key="1">
    <source>
        <dbReference type="EMBL" id="MER2251873.1"/>
    </source>
</evidence>
<sequence>MSKPVILDPVDAAFVDDLVAAGRYPSADAAVVEGIRLLKVREERLGELREAWRDGASSGEYEPVEAVLDEMAAHYGARAKAGA</sequence>
<protein>
    <submittedName>
        <fullName evidence="1">Type II toxin-antitoxin system ParD family antitoxin</fullName>
    </submittedName>
</protein>
<accession>A0ABV1QR63</accession>
<name>A0ABV1QR63_9HYPH</name>